<comment type="caution">
    <text evidence="11">The sequence shown here is derived from an EMBL/GenBank/DDBJ whole genome shotgun (WGS) entry which is preliminary data.</text>
</comment>
<keyword evidence="8 9" id="KW-0576">Peroxisome</keyword>
<evidence type="ECO:0000256" key="2">
    <source>
        <dbReference type="ARBA" id="ARBA00022692"/>
    </source>
</evidence>
<keyword evidence="7" id="KW-0472">Membrane</keyword>
<keyword evidence="6 9" id="KW-0496">Mitochondrion</keyword>
<keyword evidence="4" id="KW-1133">Transmembrane helix</keyword>
<organism evidence="11 12">
    <name type="scientific">Trichonephila clavata</name>
    <name type="common">Joro spider</name>
    <name type="synonym">Nephila clavata</name>
    <dbReference type="NCBI Taxonomy" id="2740835"/>
    <lineage>
        <taxon>Eukaryota</taxon>
        <taxon>Metazoa</taxon>
        <taxon>Ecdysozoa</taxon>
        <taxon>Arthropoda</taxon>
        <taxon>Chelicerata</taxon>
        <taxon>Arachnida</taxon>
        <taxon>Araneae</taxon>
        <taxon>Araneomorphae</taxon>
        <taxon>Entelegynae</taxon>
        <taxon>Araneoidea</taxon>
        <taxon>Nephilidae</taxon>
        <taxon>Trichonephila</taxon>
    </lineage>
</organism>
<dbReference type="PANTHER" id="PTHR16501:SF6">
    <property type="entry name" value="TRANSPORT AND GOLGI ORGANIZATION PROTEIN 11"/>
    <property type="match status" value="1"/>
</dbReference>
<dbReference type="InterPro" id="IPR008518">
    <property type="entry name" value="Mff/Tango-11"/>
</dbReference>
<evidence type="ECO:0000256" key="8">
    <source>
        <dbReference type="ARBA" id="ARBA00023140"/>
    </source>
</evidence>
<evidence type="ECO:0000256" key="3">
    <source>
        <dbReference type="ARBA" id="ARBA00022787"/>
    </source>
</evidence>
<dbReference type="InterPro" id="IPR039433">
    <property type="entry name" value="Mff-like_dom"/>
</dbReference>
<dbReference type="GO" id="GO:0090314">
    <property type="term" value="P:positive regulation of protein targeting to membrane"/>
    <property type="evidence" value="ECO:0007669"/>
    <property type="project" value="UniProtKB-UniRule"/>
</dbReference>
<sequence>MSLNSTPGHTSSSSYDSHYDPSFTAEITAKMHVPDKICVIQGVERPESNMYQREDVKSSMNVPDRIIVAGNTRLIKQFCFDKYKTCE</sequence>
<keyword evidence="12" id="KW-1185">Reference proteome</keyword>
<evidence type="ECO:0000313" key="12">
    <source>
        <dbReference type="Proteomes" id="UP000887116"/>
    </source>
</evidence>
<protein>
    <recommendedName>
        <fullName evidence="9">Mitochondrial fission factor</fullName>
    </recommendedName>
</protein>
<dbReference type="Proteomes" id="UP000887116">
    <property type="component" value="Unassembled WGS sequence"/>
</dbReference>
<dbReference type="AlphaFoldDB" id="A0A8X6EZ93"/>
<dbReference type="GO" id="GO:0005777">
    <property type="term" value="C:peroxisome"/>
    <property type="evidence" value="ECO:0007669"/>
    <property type="project" value="UniProtKB-SubCell"/>
</dbReference>
<keyword evidence="3 9" id="KW-1000">Mitochondrion outer membrane</keyword>
<feature type="domain" description="Mff-like" evidence="10">
    <location>
        <begin position="15"/>
        <end position="72"/>
    </location>
</feature>
<reference evidence="11" key="1">
    <citation type="submission" date="2020-07" db="EMBL/GenBank/DDBJ databases">
        <title>Multicomponent nature underlies the extraordinary mechanical properties of spider dragline silk.</title>
        <authorList>
            <person name="Kono N."/>
            <person name="Nakamura H."/>
            <person name="Mori M."/>
            <person name="Yoshida Y."/>
            <person name="Ohtoshi R."/>
            <person name="Malay A.D."/>
            <person name="Moran D.A.P."/>
            <person name="Tomita M."/>
            <person name="Numata K."/>
            <person name="Arakawa K."/>
        </authorList>
    </citation>
    <scope>NUCLEOTIDE SEQUENCE</scope>
</reference>
<evidence type="ECO:0000256" key="6">
    <source>
        <dbReference type="ARBA" id="ARBA00023128"/>
    </source>
</evidence>
<dbReference type="GO" id="GO:0090141">
    <property type="term" value="P:positive regulation of mitochondrial fission"/>
    <property type="evidence" value="ECO:0007669"/>
    <property type="project" value="UniProtKB-UniRule"/>
</dbReference>
<evidence type="ECO:0000256" key="7">
    <source>
        <dbReference type="ARBA" id="ARBA00023136"/>
    </source>
</evidence>
<accession>A0A8X6EZ93</accession>
<evidence type="ECO:0000256" key="9">
    <source>
        <dbReference type="RuleBase" id="RU368040"/>
    </source>
</evidence>
<dbReference type="PANTHER" id="PTHR16501">
    <property type="entry name" value="TRANSPORT AND GOLGI ORGANIZATION PROTEIN 11"/>
    <property type="match status" value="1"/>
</dbReference>
<keyword evidence="5" id="KW-0175">Coiled coil</keyword>
<evidence type="ECO:0000256" key="5">
    <source>
        <dbReference type="ARBA" id="ARBA00023054"/>
    </source>
</evidence>
<dbReference type="GO" id="GO:0005741">
    <property type="term" value="C:mitochondrial outer membrane"/>
    <property type="evidence" value="ECO:0007669"/>
    <property type="project" value="UniProtKB-SubCell"/>
</dbReference>
<evidence type="ECO:0000313" key="11">
    <source>
        <dbReference type="EMBL" id="GFQ65111.1"/>
    </source>
</evidence>
<evidence type="ECO:0000259" key="10">
    <source>
        <dbReference type="Pfam" id="PF05644"/>
    </source>
</evidence>
<comment type="subcellular location">
    <subcellularLocation>
        <location evidence="9">Mitochondrion outer membrane</location>
        <topology evidence="9">Single-pass type IV membrane protein</topology>
    </subcellularLocation>
    <subcellularLocation>
        <location evidence="9">Peroxisome</location>
    </subcellularLocation>
</comment>
<dbReference type="OrthoDB" id="5986838at2759"/>
<keyword evidence="2" id="KW-0812">Transmembrane</keyword>
<gene>
    <name evidence="11" type="ORF">TNCT_108921</name>
</gene>
<comment type="function">
    <text evidence="9">Plays a role in mitochondrial and peroxisomal fission. Promotes the recruitment and association of the fission mediator dynamin-related protein 1 (DNM1L) to the mitochondrial surface.</text>
</comment>
<dbReference type="Pfam" id="PF05644">
    <property type="entry name" value="Miff"/>
    <property type="match status" value="1"/>
</dbReference>
<comment type="similarity">
    <text evidence="1 9">Belongs to the Tango11 family.</text>
</comment>
<dbReference type="EMBL" id="BMAO01000196">
    <property type="protein sequence ID" value="GFQ65111.1"/>
    <property type="molecule type" value="Genomic_DNA"/>
</dbReference>
<evidence type="ECO:0000256" key="1">
    <source>
        <dbReference type="ARBA" id="ARBA00009806"/>
    </source>
</evidence>
<name>A0A8X6EZ93_TRICU</name>
<proteinExistence type="inferred from homology"/>
<evidence type="ECO:0000256" key="4">
    <source>
        <dbReference type="ARBA" id="ARBA00022989"/>
    </source>
</evidence>
<dbReference type="GO" id="GO:0000266">
    <property type="term" value="P:mitochondrial fission"/>
    <property type="evidence" value="ECO:0007669"/>
    <property type="project" value="UniProtKB-UniRule"/>
</dbReference>